<sequence length="11" mass="1336">MHCMSEAEDRQ</sequence>
<reference evidence="1" key="1">
    <citation type="submission" date="2014-11" db="EMBL/GenBank/DDBJ databases">
        <authorList>
            <person name="Amaro Gonzalez C."/>
        </authorList>
    </citation>
    <scope>NUCLEOTIDE SEQUENCE</scope>
</reference>
<organism evidence="1">
    <name type="scientific">Anguilla anguilla</name>
    <name type="common">European freshwater eel</name>
    <name type="synonym">Muraena anguilla</name>
    <dbReference type="NCBI Taxonomy" id="7936"/>
    <lineage>
        <taxon>Eukaryota</taxon>
        <taxon>Metazoa</taxon>
        <taxon>Chordata</taxon>
        <taxon>Craniata</taxon>
        <taxon>Vertebrata</taxon>
        <taxon>Euteleostomi</taxon>
        <taxon>Actinopterygii</taxon>
        <taxon>Neopterygii</taxon>
        <taxon>Teleostei</taxon>
        <taxon>Anguilliformes</taxon>
        <taxon>Anguillidae</taxon>
        <taxon>Anguilla</taxon>
    </lineage>
</organism>
<reference evidence="1" key="2">
    <citation type="journal article" date="2015" name="Fish Shellfish Immunol.">
        <title>Early steps in the European eel (Anguilla anguilla)-Vibrio vulnificus interaction in the gills: Role of the RtxA13 toxin.</title>
        <authorList>
            <person name="Callol A."/>
            <person name="Pajuelo D."/>
            <person name="Ebbesson L."/>
            <person name="Teles M."/>
            <person name="MacKenzie S."/>
            <person name="Amaro C."/>
        </authorList>
    </citation>
    <scope>NUCLEOTIDE SEQUENCE</scope>
</reference>
<protein>
    <submittedName>
        <fullName evidence="1">Uncharacterized protein</fullName>
    </submittedName>
</protein>
<proteinExistence type="predicted"/>
<name>A0A0E9RF21_ANGAN</name>
<accession>A0A0E9RF21</accession>
<dbReference type="EMBL" id="GBXM01081644">
    <property type="protein sequence ID" value="JAH26933.1"/>
    <property type="molecule type" value="Transcribed_RNA"/>
</dbReference>
<evidence type="ECO:0000313" key="1">
    <source>
        <dbReference type="EMBL" id="JAH26933.1"/>
    </source>
</evidence>